<protein>
    <submittedName>
        <fullName evidence="1">Uncharacterized protein</fullName>
    </submittedName>
</protein>
<proteinExistence type="predicted"/>
<reference evidence="1 2" key="1">
    <citation type="journal article" date="2010" name="Science">
        <title>Genomic comparison of the ants Camponotus floridanus and Harpegnathos saltator.</title>
        <authorList>
            <person name="Bonasio R."/>
            <person name="Zhang G."/>
            <person name="Ye C."/>
            <person name="Mutti N.S."/>
            <person name="Fang X."/>
            <person name="Qin N."/>
            <person name="Donahue G."/>
            <person name="Yang P."/>
            <person name="Li Q."/>
            <person name="Li C."/>
            <person name="Zhang P."/>
            <person name="Huang Z."/>
            <person name="Berger S.L."/>
            <person name="Reinberg D."/>
            <person name="Wang J."/>
            <person name="Liebig J."/>
        </authorList>
    </citation>
    <scope>NUCLEOTIDE SEQUENCE [LARGE SCALE GENOMIC DNA]</scope>
    <source>
        <strain evidence="2">C129</strain>
    </source>
</reference>
<dbReference type="InParanoid" id="E2ATN8"/>
<dbReference type="EMBL" id="GL442630">
    <property type="protein sequence ID" value="EFN63204.1"/>
    <property type="molecule type" value="Genomic_DNA"/>
</dbReference>
<evidence type="ECO:0000313" key="1">
    <source>
        <dbReference type="EMBL" id="EFN63204.1"/>
    </source>
</evidence>
<gene>
    <name evidence="1" type="ORF">EAG_00631</name>
</gene>
<accession>E2ATN8</accession>
<name>E2ATN8_CAMFO</name>
<keyword evidence="2" id="KW-1185">Reference proteome</keyword>
<sequence>MSVGKWTNQNSEIKLINNDEQKEDAAQTHTIRELTSSFWHYCTYKKSSLTMTTKNSCLIEPKCLQSYTFCWYNQTILLITSLRRHCLANYEILPEKYSSDETIVTDDEGLTDEVSLRLRRALLTLVMAMLYQTLRSQVLISNCRSTIPPDRSHRWKILLEYLENRSYQRNWYTILQLVYQILQLVYNYNWYTNYIGIPYTIGYNDYTGQQNLAKPQTQKPEYFSKDFRCAEFEFEVRISLGPKELLFLFKKHFDLSGCLFLSLRNRMFKLSSSTISQYLEND</sequence>
<dbReference type="Proteomes" id="UP000000311">
    <property type="component" value="Unassembled WGS sequence"/>
</dbReference>
<dbReference type="AlphaFoldDB" id="E2ATN8"/>
<organism evidence="2">
    <name type="scientific">Camponotus floridanus</name>
    <name type="common">Florida carpenter ant</name>
    <dbReference type="NCBI Taxonomy" id="104421"/>
    <lineage>
        <taxon>Eukaryota</taxon>
        <taxon>Metazoa</taxon>
        <taxon>Ecdysozoa</taxon>
        <taxon>Arthropoda</taxon>
        <taxon>Hexapoda</taxon>
        <taxon>Insecta</taxon>
        <taxon>Pterygota</taxon>
        <taxon>Neoptera</taxon>
        <taxon>Endopterygota</taxon>
        <taxon>Hymenoptera</taxon>
        <taxon>Apocrita</taxon>
        <taxon>Aculeata</taxon>
        <taxon>Formicoidea</taxon>
        <taxon>Formicidae</taxon>
        <taxon>Formicinae</taxon>
        <taxon>Camponotus</taxon>
    </lineage>
</organism>
<evidence type="ECO:0000313" key="2">
    <source>
        <dbReference type="Proteomes" id="UP000000311"/>
    </source>
</evidence>